<accession>A0ABP7N344</accession>
<dbReference type="Gene3D" id="1.20.1050.10">
    <property type="match status" value="1"/>
</dbReference>
<dbReference type="PROSITE" id="PS50404">
    <property type="entry name" value="GST_NTER"/>
    <property type="match status" value="1"/>
</dbReference>
<dbReference type="Pfam" id="PF00043">
    <property type="entry name" value="GST_C"/>
    <property type="match status" value="1"/>
</dbReference>
<dbReference type="PROSITE" id="PS50405">
    <property type="entry name" value="GST_CTER"/>
    <property type="match status" value="1"/>
</dbReference>
<dbReference type="InterPro" id="IPR036282">
    <property type="entry name" value="Glutathione-S-Trfase_C_sf"/>
</dbReference>
<evidence type="ECO:0000259" key="1">
    <source>
        <dbReference type="PROSITE" id="PS50404"/>
    </source>
</evidence>
<evidence type="ECO:0000259" key="2">
    <source>
        <dbReference type="PROSITE" id="PS50405"/>
    </source>
</evidence>
<keyword evidence="4" id="KW-1185">Reference proteome</keyword>
<dbReference type="InterPro" id="IPR004046">
    <property type="entry name" value="GST_C"/>
</dbReference>
<dbReference type="InterPro" id="IPR010987">
    <property type="entry name" value="Glutathione-S-Trfase_C-like"/>
</dbReference>
<organism evidence="3 4">
    <name type="scientific">Litoribacillus peritrichatus</name>
    <dbReference type="NCBI Taxonomy" id="718191"/>
    <lineage>
        <taxon>Bacteria</taxon>
        <taxon>Pseudomonadati</taxon>
        <taxon>Pseudomonadota</taxon>
        <taxon>Gammaproteobacteria</taxon>
        <taxon>Oceanospirillales</taxon>
        <taxon>Oceanospirillaceae</taxon>
        <taxon>Litoribacillus</taxon>
    </lineage>
</organism>
<name>A0ABP7N344_9GAMM</name>
<feature type="domain" description="GST N-terminal" evidence="1">
    <location>
        <begin position="1"/>
        <end position="74"/>
    </location>
</feature>
<comment type="caution">
    <text evidence="3">The sequence shown here is derived from an EMBL/GenBank/DDBJ whole genome shotgun (WGS) entry which is preliminary data.</text>
</comment>
<dbReference type="SFLD" id="SFLDS00019">
    <property type="entry name" value="Glutathione_Transferase_(cytos"/>
    <property type="match status" value="1"/>
</dbReference>
<dbReference type="SFLD" id="SFLDG00358">
    <property type="entry name" value="Main_(cytGST)"/>
    <property type="match status" value="1"/>
</dbReference>
<dbReference type="InterPro" id="IPR036249">
    <property type="entry name" value="Thioredoxin-like_sf"/>
</dbReference>
<dbReference type="InterPro" id="IPR004045">
    <property type="entry name" value="Glutathione_S-Trfase_N"/>
</dbReference>
<dbReference type="InterPro" id="IPR040079">
    <property type="entry name" value="Glutathione_S-Trfase"/>
</dbReference>
<dbReference type="RefSeq" id="WP_344799744.1">
    <property type="nucleotide sequence ID" value="NZ_BAABBN010000012.1"/>
</dbReference>
<protein>
    <submittedName>
        <fullName evidence="3">Glutathione S-transferase N-terminal domain-containing protein</fullName>
    </submittedName>
</protein>
<dbReference type="SUPFAM" id="SSF52833">
    <property type="entry name" value="Thioredoxin-like"/>
    <property type="match status" value="1"/>
</dbReference>
<dbReference type="PANTHER" id="PTHR44051:SF8">
    <property type="entry name" value="GLUTATHIONE S-TRANSFERASE GSTA"/>
    <property type="match status" value="1"/>
</dbReference>
<evidence type="ECO:0000313" key="4">
    <source>
        <dbReference type="Proteomes" id="UP001501565"/>
    </source>
</evidence>
<proteinExistence type="predicted"/>
<dbReference type="SUPFAM" id="SSF47616">
    <property type="entry name" value="GST C-terminal domain-like"/>
    <property type="match status" value="1"/>
</dbReference>
<sequence length="203" mass="22691">MYTLHYMPGACSLATQVILRELDQPFRLVNKNTNSEFLSLNPVGTVPVLQVGDQTLKEGAAIILHLLQAHPNDLFPDNVDAKRQAVEHILFANATMHPAYGRLFFIAEHIKDESQKALAFNAAAEAINQLWKVVEWKLQDQPYLGGDQVSAADIMLAVYARWGAYFPVEIIKGEKTVRMLERVSDRRSFQLALEAEAADSEVA</sequence>
<dbReference type="EMBL" id="BAABBN010000012">
    <property type="protein sequence ID" value="GAA3934245.1"/>
    <property type="molecule type" value="Genomic_DNA"/>
</dbReference>
<gene>
    <name evidence="3" type="ORF">GCM10022277_33530</name>
</gene>
<dbReference type="PANTHER" id="PTHR44051">
    <property type="entry name" value="GLUTATHIONE S-TRANSFERASE-RELATED"/>
    <property type="match status" value="1"/>
</dbReference>
<reference evidence="4" key="1">
    <citation type="journal article" date="2019" name="Int. J. Syst. Evol. Microbiol.">
        <title>The Global Catalogue of Microorganisms (GCM) 10K type strain sequencing project: providing services to taxonomists for standard genome sequencing and annotation.</title>
        <authorList>
            <consortium name="The Broad Institute Genomics Platform"/>
            <consortium name="The Broad Institute Genome Sequencing Center for Infectious Disease"/>
            <person name="Wu L."/>
            <person name="Ma J."/>
        </authorList>
    </citation>
    <scope>NUCLEOTIDE SEQUENCE [LARGE SCALE GENOMIC DNA]</scope>
    <source>
        <strain evidence="4">JCM 17551</strain>
    </source>
</reference>
<dbReference type="Pfam" id="PF13417">
    <property type="entry name" value="GST_N_3"/>
    <property type="match status" value="1"/>
</dbReference>
<dbReference type="Gene3D" id="3.40.30.10">
    <property type="entry name" value="Glutaredoxin"/>
    <property type="match status" value="1"/>
</dbReference>
<dbReference type="Proteomes" id="UP001501565">
    <property type="component" value="Unassembled WGS sequence"/>
</dbReference>
<dbReference type="CDD" id="cd03057">
    <property type="entry name" value="GST_N_Beta"/>
    <property type="match status" value="1"/>
</dbReference>
<evidence type="ECO:0000313" key="3">
    <source>
        <dbReference type="EMBL" id="GAA3934245.1"/>
    </source>
</evidence>
<feature type="domain" description="GST C-terminal" evidence="2">
    <location>
        <begin position="78"/>
        <end position="202"/>
    </location>
</feature>